<keyword evidence="5" id="KW-1185">Reference proteome</keyword>
<evidence type="ECO:0000313" key="5">
    <source>
        <dbReference type="Proteomes" id="UP000567293"/>
    </source>
</evidence>
<protein>
    <submittedName>
        <fullName evidence="4">PaaI family thioesterase</fullName>
    </submittedName>
</protein>
<dbReference type="InterPro" id="IPR039298">
    <property type="entry name" value="ACOT13"/>
</dbReference>
<dbReference type="Gene3D" id="3.10.129.10">
    <property type="entry name" value="Hotdog Thioesterase"/>
    <property type="match status" value="1"/>
</dbReference>
<dbReference type="SUPFAM" id="SSF54637">
    <property type="entry name" value="Thioesterase/thiol ester dehydrase-isomerase"/>
    <property type="match status" value="1"/>
</dbReference>
<dbReference type="CDD" id="cd03443">
    <property type="entry name" value="PaaI_thioesterase"/>
    <property type="match status" value="1"/>
</dbReference>
<dbReference type="InterPro" id="IPR003736">
    <property type="entry name" value="PAAI_dom"/>
</dbReference>
<evidence type="ECO:0000256" key="1">
    <source>
        <dbReference type="ARBA" id="ARBA00008324"/>
    </source>
</evidence>
<dbReference type="PROSITE" id="PS50890">
    <property type="entry name" value="PUA"/>
    <property type="match status" value="1"/>
</dbReference>
<dbReference type="PANTHER" id="PTHR21660">
    <property type="entry name" value="THIOESTERASE SUPERFAMILY MEMBER-RELATED"/>
    <property type="match status" value="1"/>
</dbReference>
<keyword evidence="2" id="KW-0378">Hydrolase</keyword>
<evidence type="ECO:0000313" key="4">
    <source>
        <dbReference type="EMBL" id="MBA0087489.1"/>
    </source>
</evidence>
<name>A0A7V8NTZ4_9BACT</name>
<comment type="similarity">
    <text evidence="1">Belongs to the thioesterase PaaI family.</text>
</comment>
<dbReference type="AlphaFoldDB" id="A0A7V8NTZ4"/>
<sequence length="139" mass="15075">MSDGPLNRQQIQERLLDSPFNAFLALEVVTADPTKAEVVMRLKMRPQFERLAGTGIWHGGPIAAAIDIVGDYCLAMLFGKPVPTTNLRVDYLRPGKQTLTLVAHIRRSGKTLAVVDVDVLSETGDLVAIGRANYSTATA</sequence>
<dbReference type="Pfam" id="PF03061">
    <property type="entry name" value="4HBT"/>
    <property type="match status" value="1"/>
</dbReference>
<dbReference type="InterPro" id="IPR029069">
    <property type="entry name" value="HotDog_dom_sf"/>
</dbReference>
<dbReference type="GO" id="GO:0047617">
    <property type="term" value="F:fatty acyl-CoA hydrolase activity"/>
    <property type="evidence" value="ECO:0007669"/>
    <property type="project" value="InterPro"/>
</dbReference>
<dbReference type="Proteomes" id="UP000567293">
    <property type="component" value="Unassembled WGS sequence"/>
</dbReference>
<dbReference type="NCBIfam" id="TIGR00369">
    <property type="entry name" value="unchar_dom_1"/>
    <property type="match status" value="1"/>
</dbReference>
<gene>
    <name evidence="4" type="ORF">HRJ53_21090</name>
</gene>
<dbReference type="InterPro" id="IPR006683">
    <property type="entry name" value="Thioestr_dom"/>
</dbReference>
<dbReference type="EMBL" id="JACDQQ010002029">
    <property type="protein sequence ID" value="MBA0087489.1"/>
    <property type="molecule type" value="Genomic_DNA"/>
</dbReference>
<feature type="domain" description="Thioesterase" evidence="3">
    <location>
        <begin position="55"/>
        <end position="127"/>
    </location>
</feature>
<organism evidence="4 5">
    <name type="scientific">Candidatus Acidiferrum panamense</name>
    <dbReference type="NCBI Taxonomy" id="2741543"/>
    <lineage>
        <taxon>Bacteria</taxon>
        <taxon>Pseudomonadati</taxon>
        <taxon>Acidobacteriota</taxon>
        <taxon>Terriglobia</taxon>
        <taxon>Candidatus Acidiferrales</taxon>
        <taxon>Candidatus Acidiferrum</taxon>
    </lineage>
</organism>
<reference evidence="4" key="1">
    <citation type="submission" date="2020-06" db="EMBL/GenBank/DDBJ databases">
        <title>Legume-microbial interactions unlock mineral nutrients during tropical forest succession.</title>
        <authorList>
            <person name="Epihov D.Z."/>
        </authorList>
    </citation>
    <scope>NUCLEOTIDE SEQUENCE [LARGE SCALE GENOMIC DNA]</scope>
    <source>
        <strain evidence="4">Pan2503</strain>
    </source>
</reference>
<evidence type="ECO:0000256" key="2">
    <source>
        <dbReference type="ARBA" id="ARBA00022801"/>
    </source>
</evidence>
<accession>A0A7V8NTZ4</accession>
<evidence type="ECO:0000259" key="3">
    <source>
        <dbReference type="Pfam" id="PF03061"/>
    </source>
</evidence>
<dbReference type="PANTHER" id="PTHR21660:SF1">
    <property type="entry name" value="ACYL-COENZYME A THIOESTERASE 13"/>
    <property type="match status" value="1"/>
</dbReference>
<comment type="caution">
    <text evidence="4">The sequence shown here is derived from an EMBL/GenBank/DDBJ whole genome shotgun (WGS) entry which is preliminary data.</text>
</comment>
<proteinExistence type="inferred from homology"/>